<sequence>MYASSVSLRRHCRALKRLSSSAPNKGLSDYTPTIPFWEILTAGLLQNSCYALCKDEEHDGVLESAGDKEYKMPLYVV</sequence>
<protein>
    <submittedName>
        <fullName evidence="1">Uncharacterized protein</fullName>
    </submittedName>
</protein>
<name>A0A085N7W2_9BILA</name>
<dbReference type="Proteomes" id="UP000030758">
    <property type="component" value="Unassembled WGS sequence"/>
</dbReference>
<proteinExistence type="predicted"/>
<dbReference type="EMBL" id="KL367536">
    <property type="protein sequence ID" value="KFD65558.1"/>
    <property type="molecule type" value="Genomic_DNA"/>
</dbReference>
<evidence type="ECO:0000313" key="1">
    <source>
        <dbReference type="EMBL" id="KFD65558.1"/>
    </source>
</evidence>
<gene>
    <name evidence="1" type="ORF">M514_22267</name>
</gene>
<dbReference type="AlphaFoldDB" id="A0A085N7W2"/>
<organism evidence="1">
    <name type="scientific">Trichuris suis</name>
    <name type="common">pig whipworm</name>
    <dbReference type="NCBI Taxonomy" id="68888"/>
    <lineage>
        <taxon>Eukaryota</taxon>
        <taxon>Metazoa</taxon>
        <taxon>Ecdysozoa</taxon>
        <taxon>Nematoda</taxon>
        <taxon>Enoplea</taxon>
        <taxon>Dorylaimia</taxon>
        <taxon>Trichinellida</taxon>
        <taxon>Trichuridae</taxon>
        <taxon>Trichuris</taxon>
    </lineage>
</organism>
<reference evidence="1" key="1">
    <citation type="journal article" date="2014" name="Nat. Genet.">
        <title>Genome and transcriptome of the porcine whipworm Trichuris suis.</title>
        <authorList>
            <person name="Jex A.R."/>
            <person name="Nejsum P."/>
            <person name="Schwarz E.M."/>
            <person name="Hu L."/>
            <person name="Young N.D."/>
            <person name="Hall R.S."/>
            <person name="Korhonen P.K."/>
            <person name="Liao S."/>
            <person name="Thamsborg S."/>
            <person name="Xia J."/>
            <person name="Xu P."/>
            <person name="Wang S."/>
            <person name="Scheerlinck J.P."/>
            <person name="Hofmann A."/>
            <person name="Sternberg P.W."/>
            <person name="Wang J."/>
            <person name="Gasser R.B."/>
        </authorList>
    </citation>
    <scope>NUCLEOTIDE SEQUENCE [LARGE SCALE GENOMIC DNA]</scope>
    <source>
        <strain evidence="1">DCEP-RM93F</strain>
    </source>
</reference>
<accession>A0A085N7W2</accession>